<reference evidence="1 2" key="1">
    <citation type="submission" date="2022-09" db="EMBL/GenBank/DDBJ databases">
        <authorList>
            <person name="Palmer J.M."/>
        </authorList>
    </citation>
    <scope>NUCLEOTIDE SEQUENCE [LARGE SCALE GENOMIC DNA]</scope>
    <source>
        <strain evidence="1 2">DSM 7382</strain>
    </source>
</reference>
<dbReference type="EMBL" id="JASBNA010000006">
    <property type="protein sequence ID" value="KAK7690763.1"/>
    <property type="molecule type" value="Genomic_DNA"/>
</dbReference>
<evidence type="ECO:0000313" key="2">
    <source>
        <dbReference type="Proteomes" id="UP001385951"/>
    </source>
</evidence>
<proteinExistence type="predicted"/>
<comment type="caution">
    <text evidence="1">The sequence shown here is derived from an EMBL/GenBank/DDBJ whole genome shotgun (WGS) entry which is preliminary data.</text>
</comment>
<organism evidence="1 2">
    <name type="scientific">Cerrena zonata</name>
    <dbReference type="NCBI Taxonomy" id="2478898"/>
    <lineage>
        <taxon>Eukaryota</taxon>
        <taxon>Fungi</taxon>
        <taxon>Dikarya</taxon>
        <taxon>Basidiomycota</taxon>
        <taxon>Agaricomycotina</taxon>
        <taxon>Agaricomycetes</taxon>
        <taxon>Polyporales</taxon>
        <taxon>Cerrenaceae</taxon>
        <taxon>Cerrena</taxon>
    </lineage>
</organism>
<keyword evidence="2" id="KW-1185">Reference proteome</keyword>
<name>A0AAW0GBF6_9APHY</name>
<accession>A0AAW0GBF6</accession>
<dbReference type="Proteomes" id="UP001385951">
    <property type="component" value="Unassembled WGS sequence"/>
</dbReference>
<dbReference type="AlphaFoldDB" id="A0AAW0GBF6"/>
<sequence length="98" mass="11193">MSNNVSPHIDIYVSIPITVPLDPEAPLDLHPEKWTWKHLLRCPVSELAELTLSVPPYMWLRYNTYAILGAEGKLSMQKGTLDAPVYTELLPLERDNQH</sequence>
<gene>
    <name evidence="1" type="ORF">QCA50_005862</name>
</gene>
<evidence type="ECO:0000313" key="1">
    <source>
        <dbReference type="EMBL" id="KAK7690763.1"/>
    </source>
</evidence>
<protein>
    <submittedName>
        <fullName evidence="1">Uncharacterized protein</fullName>
    </submittedName>
</protein>